<evidence type="ECO:0000313" key="13">
    <source>
        <dbReference type="Proteomes" id="UP000053558"/>
    </source>
</evidence>
<feature type="domain" description="Serine dehydratase beta chain" evidence="11">
    <location>
        <begin position="73"/>
        <end position="226"/>
    </location>
</feature>
<feature type="compositionally biased region" description="Polar residues" evidence="9">
    <location>
        <begin position="398"/>
        <end position="408"/>
    </location>
</feature>
<dbReference type="InterPro" id="IPR051318">
    <property type="entry name" value="Fe-S_L-Ser"/>
</dbReference>
<dbReference type="PANTHER" id="PTHR30182">
    <property type="entry name" value="L-SERINE DEHYDRATASE"/>
    <property type="match status" value="1"/>
</dbReference>
<accession>A0A5M3MK56</accession>
<dbReference type="EMBL" id="JH711581">
    <property type="protein sequence ID" value="EIW79194.1"/>
    <property type="molecule type" value="Genomic_DNA"/>
</dbReference>
<evidence type="ECO:0000256" key="6">
    <source>
        <dbReference type="ARBA" id="ARBA00023004"/>
    </source>
</evidence>
<feature type="compositionally biased region" description="Low complexity" evidence="9">
    <location>
        <begin position="25"/>
        <end position="38"/>
    </location>
</feature>
<evidence type="ECO:0000256" key="4">
    <source>
        <dbReference type="ARBA" id="ARBA00022485"/>
    </source>
</evidence>
<dbReference type="PANTHER" id="PTHR30182:SF1">
    <property type="entry name" value="L-SERINE DEHYDRATASE 1"/>
    <property type="match status" value="1"/>
</dbReference>
<organism evidence="12 13">
    <name type="scientific">Coniophora puteana (strain RWD-64-598)</name>
    <name type="common">Brown rot fungus</name>
    <dbReference type="NCBI Taxonomy" id="741705"/>
    <lineage>
        <taxon>Eukaryota</taxon>
        <taxon>Fungi</taxon>
        <taxon>Dikarya</taxon>
        <taxon>Basidiomycota</taxon>
        <taxon>Agaricomycotina</taxon>
        <taxon>Agaricomycetes</taxon>
        <taxon>Agaricomycetidae</taxon>
        <taxon>Boletales</taxon>
        <taxon>Coniophorineae</taxon>
        <taxon>Coniophoraceae</taxon>
        <taxon>Coniophora</taxon>
    </lineage>
</organism>
<comment type="cofactor">
    <cofactor evidence="1">
        <name>[4Fe-4S] cluster</name>
        <dbReference type="ChEBI" id="CHEBI:49883"/>
    </cofactor>
</comment>
<dbReference type="Pfam" id="PF03313">
    <property type="entry name" value="SDH_alpha"/>
    <property type="match status" value="1"/>
</dbReference>
<dbReference type="InterPro" id="IPR029009">
    <property type="entry name" value="ASB_dom_sf"/>
</dbReference>
<evidence type="ECO:0000313" key="12">
    <source>
        <dbReference type="EMBL" id="EIW79194.1"/>
    </source>
</evidence>
<evidence type="ECO:0000256" key="7">
    <source>
        <dbReference type="ARBA" id="ARBA00023014"/>
    </source>
</evidence>
<gene>
    <name evidence="12" type="ORF">CONPUDRAFT_127082</name>
</gene>
<evidence type="ECO:0000259" key="10">
    <source>
        <dbReference type="Pfam" id="PF03313"/>
    </source>
</evidence>
<keyword evidence="3" id="KW-0312">Gluconeogenesis</keyword>
<dbReference type="GO" id="GO:0046872">
    <property type="term" value="F:metal ion binding"/>
    <property type="evidence" value="ECO:0007669"/>
    <property type="project" value="UniProtKB-KW"/>
</dbReference>
<dbReference type="Pfam" id="PF03315">
    <property type="entry name" value="SDH_beta"/>
    <property type="match status" value="1"/>
</dbReference>
<dbReference type="GO" id="GO:0003941">
    <property type="term" value="F:L-serine ammonia-lyase activity"/>
    <property type="evidence" value="ECO:0007669"/>
    <property type="project" value="InterPro"/>
</dbReference>
<feature type="region of interest" description="Disordered" evidence="9">
    <location>
        <begin position="21"/>
        <end position="52"/>
    </location>
</feature>
<dbReference type="GeneID" id="19200031"/>
<dbReference type="OMA" id="SAAMGGC"/>
<evidence type="ECO:0000256" key="2">
    <source>
        <dbReference type="ARBA" id="ARBA00004742"/>
    </source>
</evidence>
<evidence type="ECO:0000256" key="3">
    <source>
        <dbReference type="ARBA" id="ARBA00022432"/>
    </source>
</evidence>
<evidence type="ECO:0000256" key="9">
    <source>
        <dbReference type="SAM" id="MobiDB-lite"/>
    </source>
</evidence>
<keyword evidence="5" id="KW-0479">Metal-binding</keyword>
<name>A0A5M3MK56_CONPW</name>
<proteinExistence type="predicted"/>
<evidence type="ECO:0000256" key="8">
    <source>
        <dbReference type="ARBA" id="ARBA00023239"/>
    </source>
</evidence>
<feature type="domain" description="Serine dehydratase-like alpha subunit" evidence="10">
    <location>
        <begin position="290"/>
        <end position="622"/>
    </location>
</feature>
<evidence type="ECO:0000259" key="11">
    <source>
        <dbReference type="Pfam" id="PF03315"/>
    </source>
</evidence>
<evidence type="ECO:0000256" key="1">
    <source>
        <dbReference type="ARBA" id="ARBA00001966"/>
    </source>
</evidence>
<keyword evidence="7" id="KW-0411">Iron-sulfur</keyword>
<dbReference type="FunFam" id="3.30.1330.90:FF:000001">
    <property type="entry name" value="L-serine ammonia-lyase 1"/>
    <property type="match status" value="1"/>
</dbReference>
<dbReference type="Gene3D" id="3.30.1330.90">
    <property type="entry name" value="D-3-phosphoglycerate dehydrogenase, domain 3"/>
    <property type="match status" value="1"/>
</dbReference>
<protein>
    <submittedName>
        <fullName evidence="12">L-serine ammonia-lyase</fullName>
    </submittedName>
</protein>
<keyword evidence="8 12" id="KW-0456">Lyase</keyword>
<evidence type="ECO:0000256" key="5">
    <source>
        <dbReference type="ARBA" id="ARBA00022723"/>
    </source>
</evidence>
<dbReference type="InterPro" id="IPR005130">
    <property type="entry name" value="Ser_deHydtase-like_asu"/>
</dbReference>
<dbReference type="AlphaFoldDB" id="A0A5M3MK56"/>
<dbReference type="KEGG" id="cput:CONPUDRAFT_127082"/>
<reference evidence="13" key="1">
    <citation type="journal article" date="2012" name="Science">
        <title>The Paleozoic origin of enzymatic lignin decomposition reconstructed from 31 fungal genomes.</title>
        <authorList>
            <person name="Floudas D."/>
            <person name="Binder M."/>
            <person name="Riley R."/>
            <person name="Barry K."/>
            <person name="Blanchette R.A."/>
            <person name="Henrissat B."/>
            <person name="Martinez A.T."/>
            <person name="Otillar R."/>
            <person name="Spatafora J.W."/>
            <person name="Yadav J.S."/>
            <person name="Aerts A."/>
            <person name="Benoit I."/>
            <person name="Boyd A."/>
            <person name="Carlson A."/>
            <person name="Copeland A."/>
            <person name="Coutinho P.M."/>
            <person name="de Vries R.P."/>
            <person name="Ferreira P."/>
            <person name="Findley K."/>
            <person name="Foster B."/>
            <person name="Gaskell J."/>
            <person name="Glotzer D."/>
            <person name="Gorecki P."/>
            <person name="Heitman J."/>
            <person name="Hesse C."/>
            <person name="Hori C."/>
            <person name="Igarashi K."/>
            <person name="Jurgens J.A."/>
            <person name="Kallen N."/>
            <person name="Kersten P."/>
            <person name="Kohler A."/>
            <person name="Kuees U."/>
            <person name="Kumar T.K.A."/>
            <person name="Kuo A."/>
            <person name="LaButti K."/>
            <person name="Larrondo L.F."/>
            <person name="Lindquist E."/>
            <person name="Ling A."/>
            <person name="Lombard V."/>
            <person name="Lucas S."/>
            <person name="Lundell T."/>
            <person name="Martin R."/>
            <person name="McLaughlin D.J."/>
            <person name="Morgenstern I."/>
            <person name="Morin E."/>
            <person name="Murat C."/>
            <person name="Nagy L.G."/>
            <person name="Nolan M."/>
            <person name="Ohm R.A."/>
            <person name="Patyshakuliyeva A."/>
            <person name="Rokas A."/>
            <person name="Ruiz-Duenas F.J."/>
            <person name="Sabat G."/>
            <person name="Salamov A."/>
            <person name="Samejima M."/>
            <person name="Schmutz J."/>
            <person name="Slot J.C."/>
            <person name="St John F."/>
            <person name="Stenlid J."/>
            <person name="Sun H."/>
            <person name="Sun S."/>
            <person name="Syed K."/>
            <person name="Tsang A."/>
            <person name="Wiebenga A."/>
            <person name="Young D."/>
            <person name="Pisabarro A."/>
            <person name="Eastwood D.C."/>
            <person name="Martin F."/>
            <person name="Cullen D."/>
            <person name="Grigoriev I.V."/>
            <person name="Hibbett D.S."/>
        </authorList>
    </citation>
    <scope>NUCLEOTIDE SEQUENCE [LARGE SCALE GENOMIC DNA]</scope>
    <source>
        <strain evidence="13">RWD-64-598 SS2</strain>
    </source>
</reference>
<dbReference type="Proteomes" id="UP000053558">
    <property type="component" value="Unassembled WGS sequence"/>
</dbReference>
<keyword evidence="13" id="KW-1185">Reference proteome</keyword>
<sequence length="634" mass="67943">MFLRPVRATARHVRALRVPSGMHASTSRRTISQSSSVSHLSDIMAKKENKKDPEGLTVQVLEENVQPGHAVISTFDLFSIGVGPSSSHTVGPMRAGKIFIADLQELGLLDQVKTVKIALYGSLAATGKGHHTPQAILLGLEGSDPETIDTGTIPSRYEAIVTNKSLHLGGKHHVVFDMDRDMVWRWDQVLKTHPNGMRFSCFNEGGDLLATNEYFSVGGGFVVNDKTKVDENMFYKGVDKSAVHGARLNQTHSLSDPMTEVARTSRDENDPGHPPYPFESGDALLALTKKHNLTIAQIVHDNERYFGLSEDEIHEKLMRIWTVMDECIRSGVTTPEKTLPGRLGLRRRAPMLYRRLMRGFYPGLAGSQNPMIASGSLPVGAIDSPHSDDDSKPEQKASSKVANGGSTPSRAPWVLGSFDHAILPMPPRKTMIPAVDFLSCYAIAVNEVNASGGRIVTSPTNGAAGVIPAVLKYIVEFVSDDPEKTIKTFLLTAAAVGMLFKRGSTISAAEGGCQAEVGVACSMASAGFAACMGASPETVLQAAEIGIEHNLGLTCDPIDGLVQVPCIERNSLGAVKAVTAAQLSMASDGVYRVTLDEAIEAMRLTAADMSVKYKETSLSGLATTVKIPLSVPAC</sequence>
<feature type="compositionally biased region" description="Basic and acidic residues" evidence="9">
    <location>
        <begin position="385"/>
        <end position="397"/>
    </location>
</feature>
<dbReference type="SUPFAM" id="SSF143548">
    <property type="entry name" value="Serine metabolism enzymes domain"/>
    <property type="match status" value="1"/>
</dbReference>
<dbReference type="InterPro" id="IPR005131">
    <property type="entry name" value="Ser_deHydtase_bsu"/>
</dbReference>
<comment type="caution">
    <text evidence="12">The sequence shown here is derived from an EMBL/GenBank/DDBJ whole genome shotgun (WGS) entry which is preliminary data.</text>
</comment>
<dbReference type="OrthoDB" id="192663at2759"/>
<comment type="pathway">
    <text evidence="2">Carbohydrate biosynthesis; gluconeogenesis.</text>
</comment>
<dbReference type="RefSeq" id="XP_007770880.1">
    <property type="nucleotide sequence ID" value="XM_007772690.1"/>
</dbReference>
<feature type="region of interest" description="Disordered" evidence="9">
    <location>
        <begin position="375"/>
        <end position="408"/>
    </location>
</feature>
<keyword evidence="6" id="KW-0408">Iron</keyword>
<dbReference type="GO" id="GO:0051539">
    <property type="term" value="F:4 iron, 4 sulfur cluster binding"/>
    <property type="evidence" value="ECO:0007669"/>
    <property type="project" value="UniProtKB-KW"/>
</dbReference>
<keyword evidence="4" id="KW-0004">4Fe-4S</keyword>
<dbReference type="GO" id="GO:0006094">
    <property type="term" value="P:gluconeogenesis"/>
    <property type="evidence" value="ECO:0007669"/>
    <property type="project" value="UniProtKB-KW"/>
</dbReference>